<dbReference type="InterPro" id="IPR000531">
    <property type="entry name" value="Beta-barrel_TonB"/>
</dbReference>
<dbReference type="Gene3D" id="2.40.170.20">
    <property type="entry name" value="TonB-dependent receptor, beta-barrel domain"/>
    <property type="match status" value="1"/>
</dbReference>
<keyword evidence="6 10" id="KW-0798">TonB box</keyword>
<evidence type="ECO:0000313" key="13">
    <source>
        <dbReference type="EMBL" id="SDL88732.1"/>
    </source>
</evidence>
<dbReference type="PANTHER" id="PTHR30442">
    <property type="entry name" value="IRON III DICITRATE TRANSPORT PROTEIN FECA"/>
    <property type="match status" value="1"/>
</dbReference>
<evidence type="ECO:0000256" key="2">
    <source>
        <dbReference type="ARBA" id="ARBA00022448"/>
    </source>
</evidence>
<dbReference type="CDD" id="cd01347">
    <property type="entry name" value="ligand_gated_channel"/>
    <property type="match status" value="1"/>
</dbReference>
<dbReference type="GO" id="GO:0009279">
    <property type="term" value="C:cell outer membrane"/>
    <property type="evidence" value="ECO:0007669"/>
    <property type="project" value="UniProtKB-SubCell"/>
</dbReference>
<evidence type="ECO:0000313" key="14">
    <source>
        <dbReference type="Proteomes" id="UP000199226"/>
    </source>
</evidence>
<dbReference type="AlphaFoldDB" id="A0A1G9NQ81"/>
<evidence type="ECO:0000256" key="9">
    <source>
        <dbReference type="PROSITE-ProRule" id="PRU01360"/>
    </source>
</evidence>
<keyword evidence="8 9" id="KW-0998">Cell outer membrane</keyword>
<gene>
    <name evidence="13" type="ORF">SAMN05421813_103140</name>
</gene>
<dbReference type="SUPFAM" id="SSF56935">
    <property type="entry name" value="Porins"/>
    <property type="match status" value="1"/>
</dbReference>
<keyword evidence="3 9" id="KW-1134">Transmembrane beta strand</keyword>
<sequence length="754" mass="83258">MKINSYNCSLFEFSLNNMKRIFAVFFSLSILASGVWAQPKRPSQAVKLSDSTIIEMPQIIIIGKRDGLISKTPGSATILNSREIKQFAPLTSNELLRKVTGVNVVDEEGAGLRLNISIRGLDPDRSRNVLMLEDGVPIALGPYGEPEMYFTPSIDKMAGIEVLKGSGQILFGPQTIGGVVNFFTADPPSMEASRIKLTGAKNGYFSGFGTYGNTIGKTGFIVSYLHKRADDLGPTSFRLNDLSAKIKIELNSNSNLGIKLGYYDEESNSTYIGLTQTMYDQGGEDFVRMSPFDNLPIKRFSASTTHQLKINENISLKTTAYAYTTSRNWQRQDFSFNSATANKTGVIWGNTSITNGAVYMLNSTGNRNRQFEVAGIEPRLSINYNFLNIKNELETGLRFLYEKADEQFIIGQNANTAEGTMRDKEVRTGNSISAYAQNTFNISSKLSLNAGLRMENFDYERKILRGRYRINNINNVIRDTSIVSDDNTFTLIPGLGINFAVNDNVNIFSGVHKGFAPPRIKDAITSEGVPYNLDAELSTNYELGTRMSFENFLSAEFTAFILDFKNQIIPVSNSSGNVNATGVVNGGQTLHKGIEAGIKLDFGKISGSKNSYTLETNLTLQNSVYSNDRFIQVNGASINVKNNALPYSANVMMWNALGMNLQNGFGFRIAGNYIGSQYTDELNTASASSNGRIGQLKSRYIIDANAFYRIPKTNANLNISVKNLSNKRYISTRRPEGIRVGLPRLLTAGFEINF</sequence>
<dbReference type="PROSITE" id="PS01156">
    <property type="entry name" value="TONB_DEPENDENT_REC_2"/>
    <property type="match status" value="1"/>
</dbReference>
<feature type="domain" description="TonB-dependent receptor-like beta-barrel" evidence="11">
    <location>
        <begin position="253"/>
        <end position="724"/>
    </location>
</feature>
<dbReference type="Pfam" id="PF00593">
    <property type="entry name" value="TonB_dep_Rec_b-barrel"/>
    <property type="match status" value="1"/>
</dbReference>
<keyword evidence="5" id="KW-0732">Signal</keyword>
<dbReference type="Gene3D" id="2.170.130.10">
    <property type="entry name" value="TonB-dependent receptor, plug domain"/>
    <property type="match status" value="1"/>
</dbReference>
<keyword evidence="2 9" id="KW-0813">Transport</keyword>
<dbReference type="InterPro" id="IPR010917">
    <property type="entry name" value="TonB_rcpt_CS"/>
</dbReference>
<dbReference type="InterPro" id="IPR012910">
    <property type="entry name" value="Plug_dom"/>
</dbReference>
<dbReference type="EMBL" id="FNHH01000003">
    <property type="protein sequence ID" value="SDL88732.1"/>
    <property type="molecule type" value="Genomic_DNA"/>
</dbReference>
<dbReference type="PROSITE" id="PS52016">
    <property type="entry name" value="TONB_DEPENDENT_REC_3"/>
    <property type="match status" value="1"/>
</dbReference>
<dbReference type="Pfam" id="PF07715">
    <property type="entry name" value="Plug"/>
    <property type="match status" value="1"/>
</dbReference>
<organism evidence="13 14">
    <name type="scientific">Daejeonella rubra</name>
    <dbReference type="NCBI Taxonomy" id="990371"/>
    <lineage>
        <taxon>Bacteria</taxon>
        <taxon>Pseudomonadati</taxon>
        <taxon>Bacteroidota</taxon>
        <taxon>Sphingobacteriia</taxon>
        <taxon>Sphingobacteriales</taxon>
        <taxon>Sphingobacteriaceae</taxon>
        <taxon>Daejeonella</taxon>
    </lineage>
</organism>
<evidence type="ECO:0000259" key="12">
    <source>
        <dbReference type="Pfam" id="PF07715"/>
    </source>
</evidence>
<evidence type="ECO:0000256" key="3">
    <source>
        <dbReference type="ARBA" id="ARBA00022452"/>
    </source>
</evidence>
<protein>
    <submittedName>
        <fullName evidence="13">Fe(3+) dicitrate transport protein</fullName>
    </submittedName>
</protein>
<keyword evidence="14" id="KW-1185">Reference proteome</keyword>
<keyword evidence="7 9" id="KW-0472">Membrane</keyword>
<keyword evidence="4 9" id="KW-0812">Transmembrane</keyword>
<feature type="domain" description="TonB-dependent receptor plug" evidence="12">
    <location>
        <begin position="70"/>
        <end position="179"/>
    </location>
</feature>
<evidence type="ECO:0000256" key="1">
    <source>
        <dbReference type="ARBA" id="ARBA00004571"/>
    </source>
</evidence>
<dbReference type="InterPro" id="IPR037066">
    <property type="entry name" value="Plug_dom_sf"/>
</dbReference>
<evidence type="ECO:0000256" key="4">
    <source>
        <dbReference type="ARBA" id="ARBA00022692"/>
    </source>
</evidence>
<evidence type="ECO:0000256" key="5">
    <source>
        <dbReference type="ARBA" id="ARBA00022729"/>
    </source>
</evidence>
<evidence type="ECO:0000256" key="10">
    <source>
        <dbReference type="RuleBase" id="RU003357"/>
    </source>
</evidence>
<dbReference type="InterPro" id="IPR036942">
    <property type="entry name" value="Beta-barrel_TonB_sf"/>
</dbReference>
<proteinExistence type="inferred from homology"/>
<dbReference type="GO" id="GO:0033214">
    <property type="term" value="P:siderophore-iron import into cell"/>
    <property type="evidence" value="ECO:0007669"/>
    <property type="project" value="TreeGrafter"/>
</dbReference>
<comment type="similarity">
    <text evidence="9 10">Belongs to the TonB-dependent receptor family.</text>
</comment>
<dbReference type="STRING" id="990371.SAMN05421813_103140"/>
<dbReference type="PANTHER" id="PTHR30442:SF0">
    <property type="entry name" value="FE(3+) DICITRATE TRANSPORT PROTEIN FECA"/>
    <property type="match status" value="1"/>
</dbReference>
<dbReference type="Proteomes" id="UP000199226">
    <property type="component" value="Unassembled WGS sequence"/>
</dbReference>
<name>A0A1G9NQ81_9SPHI</name>
<evidence type="ECO:0000256" key="6">
    <source>
        <dbReference type="ARBA" id="ARBA00023077"/>
    </source>
</evidence>
<evidence type="ECO:0000256" key="7">
    <source>
        <dbReference type="ARBA" id="ARBA00023136"/>
    </source>
</evidence>
<reference evidence="14" key="1">
    <citation type="submission" date="2016-10" db="EMBL/GenBank/DDBJ databases">
        <authorList>
            <person name="Varghese N."/>
            <person name="Submissions S."/>
        </authorList>
    </citation>
    <scope>NUCLEOTIDE SEQUENCE [LARGE SCALE GENOMIC DNA]</scope>
    <source>
        <strain evidence="14">DSM 24536</strain>
    </source>
</reference>
<dbReference type="InterPro" id="IPR039426">
    <property type="entry name" value="TonB-dep_rcpt-like"/>
</dbReference>
<accession>A0A1G9NQ81</accession>
<comment type="subcellular location">
    <subcellularLocation>
        <location evidence="1 9">Cell outer membrane</location>
        <topology evidence="1 9">Multi-pass membrane protein</topology>
    </subcellularLocation>
</comment>
<evidence type="ECO:0000256" key="8">
    <source>
        <dbReference type="ARBA" id="ARBA00023237"/>
    </source>
</evidence>
<evidence type="ECO:0000259" key="11">
    <source>
        <dbReference type="Pfam" id="PF00593"/>
    </source>
</evidence>